<name>A0ABN1UXK1_9ACTN</name>
<dbReference type="Proteomes" id="UP001501371">
    <property type="component" value="Unassembled WGS sequence"/>
</dbReference>
<evidence type="ECO:0000313" key="3">
    <source>
        <dbReference type="Proteomes" id="UP001501371"/>
    </source>
</evidence>
<dbReference type="EMBL" id="BAAAKV010000032">
    <property type="protein sequence ID" value="GAA1176660.1"/>
    <property type="molecule type" value="Genomic_DNA"/>
</dbReference>
<keyword evidence="3" id="KW-1185">Reference proteome</keyword>
<evidence type="ECO:0000313" key="2">
    <source>
        <dbReference type="EMBL" id="GAA1176660.1"/>
    </source>
</evidence>
<evidence type="ECO:0000256" key="1">
    <source>
        <dbReference type="SAM" id="MobiDB-lite"/>
    </source>
</evidence>
<feature type="compositionally biased region" description="Low complexity" evidence="1">
    <location>
        <begin position="57"/>
        <end position="66"/>
    </location>
</feature>
<feature type="compositionally biased region" description="Basic and acidic residues" evidence="1">
    <location>
        <begin position="73"/>
        <end position="91"/>
    </location>
</feature>
<organism evidence="2 3">
    <name type="scientific">Streptomyces hebeiensis</name>
    <dbReference type="NCBI Taxonomy" id="229486"/>
    <lineage>
        <taxon>Bacteria</taxon>
        <taxon>Bacillati</taxon>
        <taxon>Actinomycetota</taxon>
        <taxon>Actinomycetes</taxon>
        <taxon>Kitasatosporales</taxon>
        <taxon>Streptomycetaceae</taxon>
        <taxon>Streptomyces</taxon>
    </lineage>
</organism>
<proteinExistence type="predicted"/>
<sequence>MDVYADQTLLDAIWGRAGRVPNAPRESLKEWRGSGEAPEGGPARAERVALRWPGPPDRAAGGPPDRVVGGGCRTERPEGHRIGRRDRATES</sequence>
<comment type="caution">
    <text evidence="2">The sequence shown here is derived from an EMBL/GenBank/DDBJ whole genome shotgun (WGS) entry which is preliminary data.</text>
</comment>
<accession>A0ABN1UXK1</accession>
<reference evidence="2 3" key="1">
    <citation type="journal article" date="2019" name="Int. J. Syst. Evol. Microbiol.">
        <title>The Global Catalogue of Microorganisms (GCM) 10K type strain sequencing project: providing services to taxonomists for standard genome sequencing and annotation.</title>
        <authorList>
            <consortium name="The Broad Institute Genomics Platform"/>
            <consortium name="The Broad Institute Genome Sequencing Center for Infectious Disease"/>
            <person name="Wu L."/>
            <person name="Ma J."/>
        </authorList>
    </citation>
    <scope>NUCLEOTIDE SEQUENCE [LARGE SCALE GENOMIC DNA]</scope>
    <source>
        <strain evidence="2 3">JCM 12696</strain>
    </source>
</reference>
<protein>
    <submittedName>
        <fullName evidence="2">Uncharacterized protein</fullName>
    </submittedName>
</protein>
<gene>
    <name evidence="2" type="ORF">GCM10009654_37330</name>
</gene>
<feature type="region of interest" description="Disordered" evidence="1">
    <location>
        <begin position="22"/>
        <end position="91"/>
    </location>
</feature>